<dbReference type="InterPro" id="IPR044992">
    <property type="entry name" value="ChyE-like"/>
</dbReference>
<dbReference type="Gene3D" id="3.40.50.880">
    <property type="match status" value="1"/>
</dbReference>
<gene>
    <name evidence="2" type="ORF">GCM10010346_26380</name>
</gene>
<protein>
    <submittedName>
        <fullName evidence="2">Aminotransferase</fullName>
    </submittedName>
</protein>
<dbReference type="PROSITE" id="PS51273">
    <property type="entry name" value="GATASE_TYPE_1"/>
    <property type="match status" value="1"/>
</dbReference>
<name>A0ABQ3DMD5_9ACTN</name>
<evidence type="ECO:0000313" key="3">
    <source>
        <dbReference type="Proteomes" id="UP000599437"/>
    </source>
</evidence>
<dbReference type="CDD" id="cd01741">
    <property type="entry name" value="GATase1_1"/>
    <property type="match status" value="1"/>
</dbReference>
<dbReference type="InterPro" id="IPR017926">
    <property type="entry name" value="GATASE"/>
</dbReference>
<comment type="caution">
    <text evidence="2">The sequence shown here is derived from an EMBL/GenBank/DDBJ whole genome shotgun (WGS) entry which is preliminary data.</text>
</comment>
<sequence length="249" mass="26769">MVESAEPPRVLVVEHEAECPPGLWGGWLTGAGLRLDVVRPYSGDPVPEAVDAYDGLLVLGGSPGPLDDERYPWLPATRALLRTAFEHGTPTFGICLGAELMTVELGGRVERRRTPQIGVYELEVLPAAAGDAVFGGLAGSPPAMLWHLEEMSVLPPGAVPLMSGTTSPHQAFRLGANAWGTQFHPEATPRIVTDWARESAVLRRAGAGSDEVVGQLAAARADTERTWRPVARRWASRIRLRHAGRLLPS</sequence>
<keyword evidence="2" id="KW-0808">Transferase</keyword>
<proteinExistence type="predicted"/>
<dbReference type="SUPFAM" id="SSF52317">
    <property type="entry name" value="Class I glutamine amidotransferase-like"/>
    <property type="match status" value="1"/>
</dbReference>
<dbReference type="PANTHER" id="PTHR42695:SF5">
    <property type="entry name" value="GLUTAMINE AMIDOTRANSFERASE YLR126C-RELATED"/>
    <property type="match status" value="1"/>
</dbReference>
<keyword evidence="3" id="KW-1185">Reference proteome</keyword>
<dbReference type="Proteomes" id="UP000599437">
    <property type="component" value="Unassembled WGS sequence"/>
</dbReference>
<dbReference type="EMBL" id="BMVO01000006">
    <property type="protein sequence ID" value="GHB02178.1"/>
    <property type="molecule type" value="Genomic_DNA"/>
</dbReference>
<dbReference type="GO" id="GO:0008483">
    <property type="term" value="F:transaminase activity"/>
    <property type="evidence" value="ECO:0007669"/>
    <property type="project" value="UniProtKB-KW"/>
</dbReference>
<reference evidence="3" key="1">
    <citation type="journal article" date="2019" name="Int. J. Syst. Evol. Microbiol.">
        <title>The Global Catalogue of Microorganisms (GCM) 10K type strain sequencing project: providing services to taxonomists for standard genome sequencing and annotation.</title>
        <authorList>
            <consortium name="The Broad Institute Genomics Platform"/>
            <consortium name="The Broad Institute Genome Sequencing Center for Infectious Disease"/>
            <person name="Wu L."/>
            <person name="Ma J."/>
        </authorList>
    </citation>
    <scope>NUCLEOTIDE SEQUENCE [LARGE SCALE GENOMIC DNA]</scope>
    <source>
        <strain evidence="3">JCM 4737</strain>
    </source>
</reference>
<feature type="domain" description="Glutamine amidotransferase" evidence="1">
    <location>
        <begin position="33"/>
        <end position="190"/>
    </location>
</feature>
<dbReference type="InterPro" id="IPR029062">
    <property type="entry name" value="Class_I_gatase-like"/>
</dbReference>
<evidence type="ECO:0000313" key="2">
    <source>
        <dbReference type="EMBL" id="GHB02178.1"/>
    </source>
</evidence>
<dbReference type="RefSeq" id="WP_138896696.1">
    <property type="nucleotide sequence ID" value="NZ_BMVO01000006.1"/>
</dbReference>
<dbReference type="PANTHER" id="PTHR42695">
    <property type="entry name" value="GLUTAMINE AMIDOTRANSFERASE YLR126C-RELATED"/>
    <property type="match status" value="1"/>
</dbReference>
<organism evidence="2 3">
    <name type="scientific">Streptomyces chryseus</name>
    <dbReference type="NCBI Taxonomy" id="68186"/>
    <lineage>
        <taxon>Bacteria</taxon>
        <taxon>Bacillati</taxon>
        <taxon>Actinomycetota</taxon>
        <taxon>Actinomycetes</taxon>
        <taxon>Kitasatosporales</taxon>
        <taxon>Streptomycetaceae</taxon>
        <taxon>Streptomyces</taxon>
    </lineage>
</organism>
<dbReference type="Pfam" id="PF00117">
    <property type="entry name" value="GATase"/>
    <property type="match status" value="1"/>
</dbReference>
<keyword evidence="2" id="KW-0032">Aminotransferase</keyword>
<accession>A0ABQ3DMD5</accession>
<evidence type="ECO:0000259" key="1">
    <source>
        <dbReference type="Pfam" id="PF00117"/>
    </source>
</evidence>